<gene>
    <name evidence="1" type="ORF">EVAR_41381_1</name>
</gene>
<keyword evidence="2" id="KW-1185">Reference proteome</keyword>
<organism evidence="1 2">
    <name type="scientific">Eumeta variegata</name>
    <name type="common">Bagworm moth</name>
    <name type="synonym">Eumeta japonica</name>
    <dbReference type="NCBI Taxonomy" id="151549"/>
    <lineage>
        <taxon>Eukaryota</taxon>
        <taxon>Metazoa</taxon>
        <taxon>Ecdysozoa</taxon>
        <taxon>Arthropoda</taxon>
        <taxon>Hexapoda</taxon>
        <taxon>Insecta</taxon>
        <taxon>Pterygota</taxon>
        <taxon>Neoptera</taxon>
        <taxon>Endopterygota</taxon>
        <taxon>Lepidoptera</taxon>
        <taxon>Glossata</taxon>
        <taxon>Ditrysia</taxon>
        <taxon>Tineoidea</taxon>
        <taxon>Psychidae</taxon>
        <taxon>Oiketicinae</taxon>
        <taxon>Eumeta</taxon>
    </lineage>
</organism>
<name>A0A4C1X1L2_EUMVA</name>
<dbReference type="Proteomes" id="UP000299102">
    <property type="component" value="Unassembled WGS sequence"/>
</dbReference>
<proteinExistence type="predicted"/>
<dbReference type="EMBL" id="BGZK01000687">
    <property type="protein sequence ID" value="GBP56195.1"/>
    <property type="molecule type" value="Genomic_DNA"/>
</dbReference>
<dbReference type="STRING" id="151549.A0A4C1X1L2"/>
<reference evidence="1 2" key="1">
    <citation type="journal article" date="2019" name="Commun. Biol.">
        <title>The bagworm genome reveals a unique fibroin gene that provides high tensile strength.</title>
        <authorList>
            <person name="Kono N."/>
            <person name="Nakamura H."/>
            <person name="Ohtoshi R."/>
            <person name="Tomita M."/>
            <person name="Numata K."/>
            <person name="Arakawa K."/>
        </authorList>
    </citation>
    <scope>NUCLEOTIDE SEQUENCE [LARGE SCALE GENOMIC DNA]</scope>
</reference>
<protein>
    <submittedName>
        <fullName evidence="1">Uncharacterized protein</fullName>
    </submittedName>
</protein>
<sequence length="144" mass="16164">MRSRIEWSKHHYYPTVLTEQRTERSVVTTLFGLEKAFDSIPREGFWIVLHKRGCSATLSRLLRLLHDDTPCCFAINGDHSGSYQIIYGVKQGGVLVPTPFAFLFMVVLRRSCILLLRISACAVARAAISSTRPGLEGLPKGRTE</sequence>
<dbReference type="OrthoDB" id="425681at2759"/>
<dbReference type="AlphaFoldDB" id="A0A4C1X1L2"/>
<evidence type="ECO:0000313" key="2">
    <source>
        <dbReference type="Proteomes" id="UP000299102"/>
    </source>
</evidence>
<accession>A0A4C1X1L2</accession>
<comment type="caution">
    <text evidence="1">The sequence shown here is derived from an EMBL/GenBank/DDBJ whole genome shotgun (WGS) entry which is preliminary data.</text>
</comment>
<evidence type="ECO:0000313" key="1">
    <source>
        <dbReference type="EMBL" id="GBP56195.1"/>
    </source>
</evidence>